<keyword evidence="6" id="KW-0808">Transferase</keyword>
<dbReference type="InterPro" id="IPR036890">
    <property type="entry name" value="HATPase_C_sf"/>
</dbReference>
<dbReference type="Gene3D" id="1.10.287.130">
    <property type="match status" value="1"/>
</dbReference>
<reference evidence="13 14" key="1">
    <citation type="submission" date="2020-08" db="EMBL/GenBank/DDBJ databases">
        <title>Genome public.</title>
        <authorList>
            <person name="Liu C."/>
            <person name="Sun Q."/>
        </authorList>
    </citation>
    <scope>NUCLEOTIDE SEQUENCE [LARGE SCALE GENOMIC DNA]</scope>
    <source>
        <strain evidence="13 14">BX4</strain>
    </source>
</reference>
<dbReference type="SMART" id="SM00387">
    <property type="entry name" value="HATPase_c"/>
    <property type="match status" value="1"/>
</dbReference>
<dbReference type="EC" id="2.7.13.3" evidence="3"/>
<dbReference type="SUPFAM" id="SSF103190">
    <property type="entry name" value="Sensory domain-like"/>
    <property type="match status" value="1"/>
</dbReference>
<keyword evidence="8 13" id="KW-0418">Kinase</keyword>
<sequence>MKKKSVSRFVRSIQSLKFRVFMIVAVSVMIPAILLSVFIAVMAINGYTDKQIDRFKSNNTMLKNSIISEGYIENLKSEIVDTQIEQLSKEYNCRIEIINRQYTILKDTDSSEIGKTSISDSVLKCIDGENIYVKNLKEQYVEFAIPLVSTAPDSGGKTKSKIIGALYINYSIADVDTYGDKIKRYTVMVDCILTVLALVLAWMCSGLFSRPLKRVQDNIENISKGKEINKRKRDYSEVVEVTERFQKTVDRMNTQNKTRQEFVSNVSHELKTPITSMKVLAESLIGQQGMPEELYQEFLQDICKEIDRENDIITDLLELVKLEKQDIEINISSVNINEILEAVLKRLKPIAEAKNIELVFESFRPVIADVDQIKFASVATNLVENAIKYNNTDGTVTASLNSDHQYFYLKVTDTGIGISEEDQKRVFDRFYRVDKARSRETGGTGLGLAITKDIVLKHHGSIKIHSKEGEGTTFTVRIPLKYIP</sequence>
<dbReference type="GO" id="GO:0016301">
    <property type="term" value="F:kinase activity"/>
    <property type="evidence" value="ECO:0007669"/>
    <property type="project" value="UniProtKB-KW"/>
</dbReference>
<dbReference type="Proteomes" id="UP000597877">
    <property type="component" value="Unassembled WGS sequence"/>
</dbReference>
<comment type="subcellular location">
    <subcellularLocation>
        <location evidence="2">Cell membrane</location>
        <topology evidence="2">Multi-pass membrane protein</topology>
    </subcellularLocation>
</comment>
<dbReference type="PRINTS" id="PR00344">
    <property type="entry name" value="BCTRLSENSOR"/>
</dbReference>
<dbReference type="Pfam" id="PF02518">
    <property type="entry name" value="HATPase_c"/>
    <property type="match status" value="1"/>
</dbReference>
<keyword evidence="9 11" id="KW-1133">Transmembrane helix</keyword>
<evidence type="ECO:0000256" key="1">
    <source>
        <dbReference type="ARBA" id="ARBA00000085"/>
    </source>
</evidence>
<organism evidence="13 14">
    <name type="scientific">Eubacterium segne</name>
    <dbReference type="NCBI Taxonomy" id="2763045"/>
    <lineage>
        <taxon>Bacteria</taxon>
        <taxon>Bacillati</taxon>
        <taxon>Bacillota</taxon>
        <taxon>Clostridia</taxon>
        <taxon>Eubacteriales</taxon>
        <taxon>Eubacteriaceae</taxon>
        <taxon>Eubacterium</taxon>
    </lineage>
</organism>
<dbReference type="InterPro" id="IPR029151">
    <property type="entry name" value="Sensor-like_sf"/>
</dbReference>
<dbReference type="InterPro" id="IPR050351">
    <property type="entry name" value="BphY/WalK/GraS-like"/>
</dbReference>
<keyword evidence="7 11" id="KW-0812">Transmembrane</keyword>
<dbReference type="InterPro" id="IPR036097">
    <property type="entry name" value="HisK_dim/P_sf"/>
</dbReference>
<evidence type="ECO:0000256" key="5">
    <source>
        <dbReference type="ARBA" id="ARBA00022553"/>
    </source>
</evidence>
<comment type="catalytic activity">
    <reaction evidence="1">
        <text>ATP + protein L-histidine = ADP + protein N-phospho-L-histidine.</text>
        <dbReference type="EC" id="2.7.13.3"/>
    </reaction>
</comment>
<evidence type="ECO:0000256" key="4">
    <source>
        <dbReference type="ARBA" id="ARBA00022475"/>
    </source>
</evidence>
<keyword evidence="11" id="KW-0472">Membrane</keyword>
<dbReference type="RefSeq" id="WP_021953809.1">
    <property type="nucleotide sequence ID" value="NZ_JACOOZ010000006.1"/>
</dbReference>
<protein>
    <recommendedName>
        <fullName evidence="3">histidine kinase</fullName>
        <ecNumber evidence="3">2.7.13.3</ecNumber>
    </recommendedName>
</protein>
<keyword evidence="5" id="KW-0597">Phosphoprotein</keyword>
<evidence type="ECO:0000313" key="14">
    <source>
        <dbReference type="Proteomes" id="UP000597877"/>
    </source>
</evidence>
<evidence type="ECO:0000256" key="2">
    <source>
        <dbReference type="ARBA" id="ARBA00004651"/>
    </source>
</evidence>
<dbReference type="InterPro" id="IPR003594">
    <property type="entry name" value="HATPase_dom"/>
</dbReference>
<dbReference type="SMART" id="SM00388">
    <property type="entry name" value="HisKA"/>
    <property type="match status" value="1"/>
</dbReference>
<proteinExistence type="predicted"/>
<accession>A0ABR7F3K8</accession>
<dbReference type="EMBL" id="JACOOZ010000006">
    <property type="protein sequence ID" value="MBC5668206.1"/>
    <property type="molecule type" value="Genomic_DNA"/>
</dbReference>
<evidence type="ECO:0000259" key="12">
    <source>
        <dbReference type="PROSITE" id="PS50109"/>
    </source>
</evidence>
<comment type="caution">
    <text evidence="13">The sequence shown here is derived from an EMBL/GenBank/DDBJ whole genome shotgun (WGS) entry which is preliminary data.</text>
</comment>
<gene>
    <name evidence="13" type="ORF">H8S00_09445</name>
</gene>
<evidence type="ECO:0000256" key="9">
    <source>
        <dbReference type="ARBA" id="ARBA00022989"/>
    </source>
</evidence>
<evidence type="ECO:0000256" key="10">
    <source>
        <dbReference type="ARBA" id="ARBA00023012"/>
    </source>
</evidence>
<dbReference type="InterPro" id="IPR005467">
    <property type="entry name" value="His_kinase_dom"/>
</dbReference>
<evidence type="ECO:0000256" key="6">
    <source>
        <dbReference type="ARBA" id="ARBA00022679"/>
    </source>
</evidence>
<dbReference type="CDD" id="cd00082">
    <property type="entry name" value="HisKA"/>
    <property type="match status" value="1"/>
</dbReference>
<evidence type="ECO:0000256" key="7">
    <source>
        <dbReference type="ARBA" id="ARBA00022692"/>
    </source>
</evidence>
<evidence type="ECO:0000256" key="3">
    <source>
        <dbReference type="ARBA" id="ARBA00012438"/>
    </source>
</evidence>
<evidence type="ECO:0000256" key="11">
    <source>
        <dbReference type="SAM" id="Phobius"/>
    </source>
</evidence>
<feature type="domain" description="Histidine kinase" evidence="12">
    <location>
        <begin position="265"/>
        <end position="482"/>
    </location>
</feature>
<dbReference type="Pfam" id="PF00512">
    <property type="entry name" value="HisKA"/>
    <property type="match status" value="1"/>
</dbReference>
<feature type="transmembrane region" description="Helical" evidence="11">
    <location>
        <begin position="20"/>
        <end position="44"/>
    </location>
</feature>
<dbReference type="Gene3D" id="3.30.565.10">
    <property type="entry name" value="Histidine kinase-like ATPase, C-terminal domain"/>
    <property type="match status" value="1"/>
</dbReference>
<dbReference type="InterPro" id="IPR004358">
    <property type="entry name" value="Sig_transdc_His_kin-like_C"/>
</dbReference>
<keyword evidence="10" id="KW-0902">Two-component regulatory system</keyword>
<name>A0ABR7F3K8_9FIRM</name>
<dbReference type="PROSITE" id="PS50109">
    <property type="entry name" value="HIS_KIN"/>
    <property type="match status" value="1"/>
</dbReference>
<evidence type="ECO:0000313" key="13">
    <source>
        <dbReference type="EMBL" id="MBC5668206.1"/>
    </source>
</evidence>
<dbReference type="PANTHER" id="PTHR45453:SF1">
    <property type="entry name" value="PHOSPHATE REGULON SENSOR PROTEIN PHOR"/>
    <property type="match status" value="1"/>
</dbReference>
<evidence type="ECO:0000256" key="8">
    <source>
        <dbReference type="ARBA" id="ARBA00022777"/>
    </source>
</evidence>
<dbReference type="SUPFAM" id="SSF55874">
    <property type="entry name" value="ATPase domain of HSP90 chaperone/DNA topoisomerase II/histidine kinase"/>
    <property type="match status" value="1"/>
</dbReference>
<dbReference type="Gene3D" id="6.10.340.10">
    <property type="match status" value="1"/>
</dbReference>
<dbReference type="PANTHER" id="PTHR45453">
    <property type="entry name" value="PHOSPHATE REGULON SENSOR PROTEIN PHOR"/>
    <property type="match status" value="1"/>
</dbReference>
<keyword evidence="14" id="KW-1185">Reference proteome</keyword>
<dbReference type="SUPFAM" id="SSF47384">
    <property type="entry name" value="Homodimeric domain of signal transducing histidine kinase"/>
    <property type="match status" value="1"/>
</dbReference>
<keyword evidence="4" id="KW-1003">Cell membrane</keyword>
<dbReference type="InterPro" id="IPR003661">
    <property type="entry name" value="HisK_dim/P_dom"/>
</dbReference>